<name>A0AAP0R270_LIQFO</name>
<protein>
    <submittedName>
        <fullName evidence="1">Uncharacterized protein</fullName>
    </submittedName>
</protein>
<proteinExistence type="predicted"/>
<dbReference type="Proteomes" id="UP001415857">
    <property type="component" value="Unassembled WGS sequence"/>
</dbReference>
<evidence type="ECO:0000313" key="2">
    <source>
        <dbReference type="Proteomes" id="UP001415857"/>
    </source>
</evidence>
<evidence type="ECO:0000313" key="1">
    <source>
        <dbReference type="EMBL" id="KAK9265333.1"/>
    </source>
</evidence>
<comment type="caution">
    <text evidence="1">The sequence shown here is derived from an EMBL/GenBank/DDBJ whole genome shotgun (WGS) entry which is preliminary data.</text>
</comment>
<reference evidence="1 2" key="1">
    <citation type="journal article" date="2024" name="Plant J.">
        <title>Genome sequences and population genomics reveal climatic adaptation and genomic divergence between two closely related sweetgum species.</title>
        <authorList>
            <person name="Xu W.Q."/>
            <person name="Ren C.Q."/>
            <person name="Zhang X.Y."/>
            <person name="Comes H.P."/>
            <person name="Liu X.H."/>
            <person name="Li Y.G."/>
            <person name="Kettle C.J."/>
            <person name="Jalonen R."/>
            <person name="Gaisberger H."/>
            <person name="Ma Y.Z."/>
            <person name="Qiu Y.X."/>
        </authorList>
    </citation>
    <scope>NUCLEOTIDE SEQUENCE [LARGE SCALE GENOMIC DNA]</scope>
    <source>
        <strain evidence="1">Hangzhou</strain>
    </source>
</reference>
<gene>
    <name evidence="1" type="ORF">L1049_027248</name>
</gene>
<dbReference type="EMBL" id="JBBPBK010000416">
    <property type="protein sequence ID" value="KAK9265333.1"/>
    <property type="molecule type" value="Genomic_DNA"/>
</dbReference>
<organism evidence="1 2">
    <name type="scientific">Liquidambar formosana</name>
    <name type="common">Formosan gum</name>
    <dbReference type="NCBI Taxonomy" id="63359"/>
    <lineage>
        <taxon>Eukaryota</taxon>
        <taxon>Viridiplantae</taxon>
        <taxon>Streptophyta</taxon>
        <taxon>Embryophyta</taxon>
        <taxon>Tracheophyta</taxon>
        <taxon>Spermatophyta</taxon>
        <taxon>Magnoliopsida</taxon>
        <taxon>eudicotyledons</taxon>
        <taxon>Gunneridae</taxon>
        <taxon>Pentapetalae</taxon>
        <taxon>Saxifragales</taxon>
        <taxon>Altingiaceae</taxon>
        <taxon>Liquidambar</taxon>
    </lineage>
</organism>
<accession>A0AAP0R270</accession>
<keyword evidence="2" id="KW-1185">Reference proteome</keyword>
<dbReference type="AlphaFoldDB" id="A0AAP0R270"/>
<sequence>MAREEMVVLVAEMNLGEKVAEAKVEPWFKPKSGGIIPRKRKLVKRMIFDYLVESITSLFRSRAGSTSSNGSPPSNNCSTCFKTVLPPPATSNGKKKKAAIFPKI</sequence>